<proteinExistence type="predicted"/>
<protein>
    <submittedName>
        <fullName evidence="2">Uncharacterized protein</fullName>
    </submittedName>
</protein>
<keyword evidence="1" id="KW-0812">Transmembrane</keyword>
<organism evidence="2 3">
    <name type="scientific">Arachis hypogaea</name>
    <name type="common">Peanut</name>
    <dbReference type="NCBI Taxonomy" id="3818"/>
    <lineage>
        <taxon>Eukaryota</taxon>
        <taxon>Viridiplantae</taxon>
        <taxon>Streptophyta</taxon>
        <taxon>Embryophyta</taxon>
        <taxon>Tracheophyta</taxon>
        <taxon>Spermatophyta</taxon>
        <taxon>Magnoliopsida</taxon>
        <taxon>eudicotyledons</taxon>
        <taxon>Gunneridae</taxon>
        <taxon>Pentapetalae</taxon>
        <taxon>rosids</taxon>
        <taxon>fabids</taxon>
        <taxon>Fabales</taxon>
        <taxon>Fabaceae</taxon>
        <taxon>Papilionoideae</taxon>
        <taxon>50 kb inversion clade</taxon>
        <taxon>dalbergioids sensu lato</taxon>
        <taxon>Dalbergieae</taxon>
        <taxon>Pterocarpus clade</taxon>
        <taxon>Arachis</taxon>
    </lineage>
</organism>
<evidence type="ECO:0000313" key="3">
    <source>
        <dbReference type="Proteomes" id="UP000289738"/>
    </source>
</evidence>
<reference evidence="2 3" key="1">
    <citation type="submission" date="2019-01" db="EMBL/GenBank/DDBJ databases">
        <title>Sequencing of cultivated peanut Arachis hypogaea provides insights into genome evolution and oil improvement.</title>
        <authorList>
            <person name="Chen X."/>
        </authorList>
    </citation>
    <scope>NUCLEOTIDE SEQUENCE [LARGE SCALE GENOMIC DNA]</scope>
    <source>
        <strain evidence="3">cv. Fuhuasheng</strain>
        <tissue evidence="2">Leaves</tissue>
    </source>
</reference>
<keyword evidence="1" id="KW-1133">Transmembrane helix</keyword>
<sequence length="282" mass="31161">MNALEWMTSSTVAAVAAPRVARTPFTAPLIAFAPFVAIVARALSAVLLSYELSPPPLSSLLLFSSPEVCNRLLSSPLVQLLLLQRMEFLNSKCSSAPWKHALEEHEAHVSDFGTAKFLKPGSYSWTTIAGTFGYAAPGAFVSKFVNLDLKYYIRFLNWMPAALQMPKPELIDHAGLDSAVLVRNVPPDPDESVSELVEHFFSYPSNGVLPQSPMHTKSLAVLKKQLIRRKMEANEESKAVTKASAMKAIKKRMEKDIDKVGKIAHGVKTKVEAVNRDVMRRR</sequence>
<comment type="caution">
    <text evidence="2">The sequence shown here is derived from an EMBL/GenBank/DDBJ whole genome shotgun (WGS) entry which is preliminary data.</text>
</comment>
<dbReference type="InterPro" id="IPR011009">
    <property type="entry name" value="Kinase-like_dom_sf"/>
</dbReference>
<keyword evidence="3" id="KW-1185">Reference proteome</keyword>
<accession>A0A445AH48</accession>
<dbReference type="STRING" id="3818.A0A445AH48"/>
<feature type="transmembrane region" description="Helical" evidence="1">
    <location>
        <begin position="29"/>
        <end position="50"/>
    </location>
</feature>
<dbReference type="SUPFAM" id="SSF56112">
    <property type="entry name" value="Protein kinase-like (PK-like)"/>
    <property type="match status" value="1"/>
</dbReference>
<keyword evidence="1" id="KW-0472">Membrane</keyword>
<evidence type="ECO:0000313" key="2">
    <source>
        <dbReference type="EMBL" id="RYR25763.1"/>
    </source>
</evidence>
<name>A0A445AH48_ARAHY</name>
<dbReference type="EMBL" id="SDMP01000012">
    <property type="protein sequence ID" value="RYR25763.1"/>
    <property type="molecule type" value="Genomic_DNA"/>
</dbReference>
<evidence type="ECO:0000256" key="1">
    <source>
        <dbReference type="SAM" id="Phobius"/>
    </source>
</evidence>
<gene>
    <name evidence="2" type="ORF">Ahy_B02g059768</name>
</gene>
<dbReference type="AlphaFoldDB" id="A0A445AH48"/>
<dbReference type="Proteomes" id="UP000289738">
    <property type="component" value="Chromosome B02"/>
</dbReference>